<comment type="caution">
    <text evidence="6">The sequence shown here is derived from an EMBL/GenBank/DDBJ whole genome shotgun (WGS) entry which is preliminary data.</text>
</comment>
<gene>
    <name evidence="6" type="ORF">EI291_15710</name>
</gene>
<comment type="pathway">
    <text evidence="1">Carbohydrate acid metabolism.</text>
</comment>
<proteinExistence type="inferred from homology"/>
<dbReference type="GO" id="GO:0016829">
    <property type="term" value="F:lyase activity"/>
    <property type="evidence" value="ECO:0007669"/>
    <property type="project" value="UniProtKB-KW"/>
</dbReference>
<evidence type="ECO:0000256" key="5">
    <source>
        <dbReference type="ARBA" id="ARBA00023277"/>
    </source>
</evidence>
<keyword evidence="4" id="KW-0456">Lyase</keyword>
<keyword evidence="7" id="KW-1185">Reference proteome</keyword>
<evidence type="ECO:0000256" key="4">
    <source>
        <dbReference type="ARBA" id="ARBA00023239"/>
    </source>
</evidence>
<sequence>MPRFTAAHALDQARQHPLIPVFYHAEEEYARRVLAASYEAGVRLFEFTNRGPQALEIFERLQRFVEADYPDLLLGAGTIFTAEEAGRFIEAGADFVIQPITSPDVAAVCRSYNLAWLPGAQTLNEVYEAHRLGATLVKLFPSAYLSPEYLRILRGPLPQVPIMVTGGIKPTTACMHEWRSAGATCVGIDARLLDTTDETLLTAQVRELLSMLQPELALAR</sequence>
<reference evidence="6 7" key="1">
    <citation type="submission" date="2018-12" db="EMBL/GenBank/DDBJ databases">
        <authorList>
            <person name="Feng G."/>
            <person name="Zhu H."/>
        </authorList>
    </citation>
    <scope>NUCLEOTIDE SEQUENCE [LARGE SCALE GENOMIC DNA]</scope>
    <source>
        <strain evidence="6 7">KCTC 12533</strain>
    </source>
</reference>
<dbReference type="RefSeq" id="WP_125421974.1">
    <property type="nucleotide sequence ID" value="NZ_RWIT01000009.1"/>
</dbReference>
<evidence type="ECO:0000256" key="1">
    <source>
        <dbReference type="ARBA" id="ARBA00004761"/>
    </source>
</evidence>
<dbReference type="SUPFAM" id="SSF51569">
    <property type="entry name" value="Aldolase"/>
    <property type="match status" value="1"/>
</dbReference>
<dbReference type="InterPro" id="IPR013785">
    <property type="entry name" value="Aldolase_TIM"/>
</dbReference>
<dbReference type="Proteomes" id="UP000273500">
    <property type="component" value="Unassembled WGS sequence"/>
</dbReference>
<comment type="similarity">
    <text evidence="2">Belongs to the KHG/KDPG aldolase family.</text>
</comment>
<keyword evidence="5" id="KW-0119">Carbohydrate metabolism</keyword>
<dbReference type="Pfam" id="PF01081">
    <property type="entry name" value="Aldolase"/>
    <property type="match status" value="1"/>
</dbReference>
<dbReference type="PANTHER" id="PTHR30246:SF1">
    <property type="entry name" value="2-DEHYDRO-3-DEOXY-6-PHOSPHOGALACTONATE ALDOLASE-RELATED"/>
    <property type="match status" value="1"/>
</dbReference>
<protein>
    <submittedName>
        <fullName evidence="6">Bifunctional 4-hydroxy-2-oxoglutarate aldolase/2-dehydro-3-deoxy-phosphogluconate aldolase</fullName>
    </submittedName>
</protein>
<accession>A0A3R9MSC2</accession>
<organism evidence="6 7">
    <name type="scientific">Hymenobacter rigui</name>
    <dbReference type="NCBI Taxonomy" id="334424"/>
    <lineage>
        <taxon>Bacteria</taxon>
        <taxon>Pseudomonadati</taxon>
        <taxon>Bacteroidota</taxon>
        <taxon>Cytophagia</taxon>
        <taxon>Cytophagales</taxon>
        <taxon>Hymenobacteraceae</taxon>
        <taxon>Hymenobacter</taxon>
    </lineage>
</organism>
<dbReference type="AlphaFoldDB" id="A0A3R9MSC2"/>
<comment type="subunit">
    <text evidence="3">Homotrimer.</text>
</comment>
<evidence type="ECO:0000313" key="7">
    <source>
        <dbReference type="Proteomes" id="UP000273500"/>
    </source>
</evidence>
<evidence type="ECO:0000256" key="3">
    <source>
        <dbReference type="ARBA" id="ARBA00011233"/>
    </source>
</evidence>
<dbReference type="Gene3D" id="3.20.20.70">
    <property type="entry name" value="Aldolase class I"/>
    <property type="match status" value="1"/>
</dbReference>
<evidence type="ECO:0000256" key="2">
    <source>
        <dbReference type="ARBA" id="ARBA00006906"/>
    </source>
</evidence>
<evidence type="ECO:0000313" key="6">
    <source>
        <dbReference type="EMBL" id="RSK47359.1"/>
    </source>
</evidence>
<dbReference type="OrthoDB" id="9802667at2"/>
<dbReference type="InterPro" id="IPR000887">
    <property type="entry name" value="Aldlse_KDPG_KHG"/>
</dbReference>
<dbReference type="PANTHER" id="PTHR30246">
    <property type="entry name" value="2-KETO-3-DEOXY-6-PHOSPHOGLUCONATE ALDOLASE"/>
    <property type="match status" value="1"/>
</dbReference>
<dbReference type="EMBL" id="RWIT01000009">
    <property type="protein sequence ID" value="RSK47359.1"/>
    <property type="molecule type" value="Genomic_DNA"/>
</dbReference>
<dbReference type="CDD" id="cd00452">
    <property type="entry name" value="KDPG_aldolase"/>
    <property type="match status" value="1"/>
</dbReference>
<name>A0A3R9MSC2_9BACT</name>